<feature type="transmembrane region" description="Helical" evidence="1">
    <location>
        <begin position="34"/>
        <end position="55"/>
    </location>
</feature>
<keyword evidence="1" id="KW-1133">Transmembrane helix</keyword>
<accession>A0AAJ1SX50</accession>
<dbReference type="RefSeq" id="WP_307256381.1">
    <property type="nucleotide sequence ID" value="NZ_JAUSUC010000006.1"/>
</dbReference>
<feature type="transmembrane region" description="Helical" evidence="1">
    <location>
        <begin position="7"/>
        <end position="28"/>
    </location>
</feature>
<evidence type="ECO:0000313" key="2">
    <source>
        <dbReference type="EMBL" id="MDQ0214390.1"/>
    </source>
</evidence>
<protein>
    <submittedName>
        <fullName evidence="2">Energy coupling factor transporter S component ThiW</fullName>
    </submittedName>
</protein>
<feature type="transmembrane region" description="Helical" evidence="1">
    <location>
        <begin position="97"/>
        <end position="121"/>
    </location>
</feature>
<keyword evidence="1" id="KW-0472">Membrane</keyword>
<dbReference type="NCBIfam" id="TIGR02359">
    <property type="entry name" value="thiW"/>
    <property type="match status" value="1"/>
</dbReference>
<dbReference type="Proteomes" id="UP001237207">
    <property type="component" value="Unassembled WGS sequence"/>
</dbReference>
<keyword evidence="1" id="KW-0812">Transmembrane</keyword>
<reference evidence="2" key="1">
    <citation type="submission" date="2023-07" db="EMBL/GenBank/DDBJ databases">
        <title>Genomic Encyclopedia of Type Strains, Phase IV (KMG-IV): sequencing the most valuable type-strain genomes for metagenomic binning, comparative biology and taxonomic classification.</title>
        <authorList>
            <person name="Goeker M."/>
        </authorList>
    </citation>
    <scope>NUCLEOTIDE SEQUENCE</scope>
    <source>
        <strain evidence="2">DSM 23947</strain>
    </source>
</reference>
<evidence type="ECO:0000256" key="1">
    <source>
        <dbReference type="SAM" id="Phobius"/>
    </source>
</evidence>
<sequence>MNQTRKLTITALLVAITTVTSHLIYIPVGFAKVFPIQHVVNILSAVLLGPSYAVLQAFTTSLLRNLFGTGSLLAFPGSMIGALLASLLFLYSKKLSWAFFGEVIGTGMIGAICSYPIALLFLGKEVALFGFIPSFIISSLGGAIIGIVLVKALLKTPQVGGILYENSTNYRRF</sequence>
<dbReference type="PIRSF" id="PIRSF024534">
    <property type="entry name" value="ThiW"/>
    <property type="match status" value="1"/>
</dbReference>
<organism evidence="2 3">
    <name type="scientific">Oikeobacillus pervagus</name>
    <dbReference type="NCBI Taxonomy" id="1325931"/>
    <lineage>
        <taxon>Bacteria</taxon>
        <taxon>Bacillati</taxon>
        <taxon>Bacillota</taxon>
        <taxon>Bacilli</taxon>
        <taxon>Bacillales</taxon>
        <taxon>Bacillaceae</taxon>
        <taxon>Oikeobacillus</taxon>
    </lineage>
</organism>
<dbReference type="EMBL" id="JAUSUC010000006">
    <property type="protein sequence ID" value="MDQ0214390.1"/>
    <property type="molecule type" value="Genomic_DNA"/>
</dbReference>
<gene>
    <name evidence="2" type="ORF">J2S13_000786</name>
</gene>
<name>A0AAJ1SX50_9BACI</name>
<dbReference type="Gene3D" id="1.10.1760.20">
    <property type="match status" value="1"/>
</dbReference>
<evidence type="ECO:0000313" key="3">
    <source>
        <dbReference type="Proteomes" id="UP001237207"/>
    </source>
</evidence>
<dbReference type="AlphaFoldDB" id="A0AAJ1SX50"/>
<dbReference type="InterPro" id="IPR012652">
    <property type="entry name" value="ThiW"/>
</dbReference>
<comment type="caution">
    <text evidence="2">The sequence shown here is derived from an EMBL/GenBank/DDBJ whole genome shotgun (WGS) entry which is preliminary data.</text>
</comment>
<feature type="transmembrane region" description="Helical" evidence="1">
    <location>
        <begin position="128"/>
        <end position="150"/>
    </location>
</feature>
<proteinExistence type="predicted"/>
<keyword evidence="3" id="KW-1185">Reference proteome</keyword>
<dbReference type="Pfam" id="PF09512">
    <property type="entry name" value="ThiW"/>
    <property type="match status" value="1"/>
</dbReference>
<feature type="transmembrane region" description="Helical" evidence="1">
    <location>
        <begin position="67"/>
        <end position="91"/>
    </location>
</feature>